<feature type="transmembrane region" description="Helical" evidence="5">
    <location>
        <begin position="64"/>
        <end position="85"/>
    </location>
</feature>
<dbReference type="Pfam" id="PF02674">
    <property type="entry name" value="Colicin_V"/>
    <property type="match status" value="1"/>
</dbReference>
<dbReference type="RefSeq" id="WP_206252951.1">
    <property type="nucleotide sequence ID" value="NZ_CP071060.1"/>
</dbReference>
<keyword evidence="2 5" id="KW-0812">Transmembrane</keyword>
<keyword evidence="7" id="KW-1185">Reference proteome</keyword>
<evidence type="ECO:0000313" key="6">
    <source>
        <dbReference type="EMBL" id="QSI75412.1"/>
    </source>
</evidence>
<dbReference type="InterPro" id="IPR052719">
    <property type="entry name" value="CvpA-like"/>
</dbReference>
<evidence type="ECO:0000256" key="4">
    <source>
        <dbReference type="ARBA" id="ARBA00023136"/>
    </source>
</evidence>
<keyword evidence="3 5" id="KW-1133">Transmembrane helix</keyword>
<evidence type="ECO:0000313" key="7">
    <source>
        <dbReference type="Proteomes" id="UP000663570"/>
    </source>
</evidence>
<evidence type="ECO:0000256" key="2">
    <source>
        <dbReference type="ARBA" id="ARBA00022692"/>
    </source>
</evidence>
<dbReference type="InterPro" id="IPR003825">
    <property type="entry name" value="Colicin-V_CvpA"/>
</dbReference>
<dbReference type="EMBL" id="CP071060">
    <property type="protein sequence ID" value="QSI75412.1"/>
    <property type="molecule type" value="Genomic_DNA"/>
</dbReference>
<feature type="transmembrane region" description="Helical" evidence="5">
    <location>
        <begin position="31"/>
        <end position="52"/>
    </location>
</feature>
<feature type="transmembrane region" description="Helical" evidence="5">
    <location>
        <begin position="101"/>
        <end position="123"/>
    </location>
</feature>
<dbReference type="Proteomes" id="UP000663570">
    <property type="component" value="Chromosome"/>
</dbReference>
<keyword evidence="4 5" id="KW-0472">Membrane</keyword>
<proteinExistence type="predicted"/>
<sequence length="163" mass="17501">MSGFDYAVIAVTLISLALGAWRGLVSEVLALLAWVIAFFVAKHFSPLVVPLFSGLTSEPLLQQAGAFALLFIASLLVLGLLRLLLRELLHAVGLGLADRAFGALFGLARGLLLVLALVMVGGLTNLPRQAWWRDAVLAPPLEAVVLAVAPWMPEPLAKRIQFR</sequence>
<protein>
    <submittedName>
        <fullName evidence="6">CvpA family protein</fullName>
    </submittedName>
</protein>
<reference evidence="6 7" key="1">
    <citation type="submission" date="2021-02" db="EMBL/GenBank/DDBJ databases">
        <title>Niveibacterium changnyeongensis HC41.</title>
        <authorList>
            <person name="Kang M."/>
        </authorList>
    </citation>
    <scope>NUCLEOTIDE SEQUENCE [LARGE SCALE GENOMIC DNA]</scope>
    <source>
        <strain evidence="6 7">HC41</strain>
    </source>
</reference>
<evidence type="ECO:0000256" key="3">
    <source>
        <dbReference type="ARBA" id="ARBA00022989"/>
    </source>
</evidence>
<feature type="transmembrane region" description="Helical" evidence="5">
    <location>
        <begin position="6"/>
        <end position="24"/>
    </location>
</feature>
<dbReference type="PANTHER" id="PTHR36926">
    <property type="entry name" value="COLICIN V PRODUCTION PROTEIN"/>
    <property type="match status" value="1"/>
</dbReference>
<dbReference type="PANTHER" id="PTHR36926:SF1">
    <property type="entry name" value="COLICIN V PRODUCTION PROTEIN"/>
    <property type="match status" value="1"/>
</dbReference>
<accession>A0ABX7M0W7</accession>
<evidence type="ECO:0000256" key="5">
    <source>
        <dbReference type="SAM" id="Phobius"/>
    </source>
</evidence>
<evidence type="ECO:0000256" key="1">
    <source>
        <dbReference type="ARBA" id="ARBA00004141"/>
    </source>
</evidence>
<organism evidence="6 7">
    <name type="scientific">Niveibacterium microcysteis</name>
    <dbReference type="NCBI Taxonomy" id="2811415"/>
    <lineage>
        <taxon>Bacteria</taxon>
        <taxon>Pseudomonadati</taxon>
        <taxon>Pseudomonadota</taxon>
        <taxon>Betaproteobacteria</taxon>
        <taxon>Rhodocyclales</taxon>
        <taxon>Rhodocyclaceae</taxon>
        <taxon>Niveibacterium</taxon>
    </lineage>
</organism>
<name>A0ABX7M0W7_9RHOO</name>
<gene>
    <name evidence="6" type="ORF">JY500_12925</name>
</gene>
<comment type="subcellular location">
    <subcellularLocation>
        <location evidence="1">Membrane</location>
        <topology evidence="1">Multi-pass membrane protein</topology>
    </subcellularLocation>
</comment>